<dbReference type="Proteomes" id="UP000480548">
    <property type="component" value="Unassembled WGS sequence"/>
</dbReference>
<dbReference type="EMBL" id="WIQZ01000096">
    <property type="protein sequence ID" value="KAF3124803.1"/>
    <property type="molecule type" value="Genomic_DNA"/>
</dbReference>
<comment type="caution">
    <text evidence="1">The sequence shown here is derived from an EMBL/GenBank/DDBJ whole genome shotgun (WGS) entry which is preliminary data.</text>
</comment>
<sequence>MKIWGTFITSSVAGIPGLPILPPFSLPWGAFMANLNQTGGVPGMTPIPPVGAPYPANVQPGLIGDFSLKNAYTWEGGRGWRCQFWKSVAAKTPAALLSLGVNRYNTTIKAPLRKDKMNRNTLDIVAAAGIAQFGGNLYEDSLVLPDRPGFEAGYLVLQVLEICIGIAKNHYFKFYGWRDGMEGDTSKYGPEVAVAEIANVHKIHR</sequence>
<reference evidence="1 2" key="1">
    <citation type="submission" date="2019-06" db="EMBL/GenBank/DDBJ databases">
        <authorList>
            <person name="Palmer J.M."/>
        </authorList>
    </citation>
    <scope>NUCLEOTIDE SEQUENCE [LARGE SCALE GENOMIC DNA]</scope>
    <source>
        <strain evidence="1 2">TWF703</strain>
    </source>
</reference>
<accession>A0A7C8P0Z7</accession>
<evidence type="ECO:0000313" key="2">
    <source>
        <dbReference type="Proteomes" id="UP000480548"/>
    </source>
</evidence>
<proteinExistence type="predicted"/>
<organism evidence="1 2">
    <name type="scientific">Orbilia oligospora</name>
    <name type="common">Nematode-trapping fungus</name>
    <name type="synonym">Arthrobotrys oligospora</name>
    <dbReference type="NCBI Taxonomy" id="2813651"/>
    <lineage>
        <taxon>Eukaryota</taxon>
        <taxon>Fungi</taxon>
        <taxon>Dikarya</taxon>
        <taxon>Ascomycota</taxon>
        <taxon>Pezizomycotina</taxon>
        <taxon>Orbiliomycetes</taxon>
        <taxon>Orbiliales</taxon>
        <taxon>Orbiliaceae</taxon>
        <taxon>Orbilia</taxon>
    </lineage>
</organism>
<evidence type="ECO:0000313" key="1">
    <source>
        <dbReference type="EMBL" id="KAF3124803.1"/>
    </source>
</evidence>
<gene>
    <name evidence="1" type="ORF">TWF703_011162</name>
</gene>
<name>A0A7C8P0Z7_ORBOL</name>
<dbReference type="AlphaFoldDB" id="A0A7C8P0Z7"/>
<protein>
    <submittedName>
        <fullName evidence="1">Uncharacterized protein</fullName>
    </submittedName>
</protein>